<keyword evidence="3" id="KW-1185">Reference proteome</keyword>
<feature type="transmembrane region" description="Helical" evidence="1">
    <location>
        <begin position="111"/>
        <end position="130"/>
    </location>
</feature>
<accession>A0A4R1L8T4</accession>
<keyword evidence="1" id="KW-0812">Transmembrane</keyword>
<reference evidence="2 3" key="1">
    <citation type="submission" date="2019-03" db="EMBL/GenBank/DDBJ databases">
        <title>Genomic Encyclopedia of Type Strains, Phase IV (KMG-IV): sequencing the most valuable type-strain genomes for metagenomic binning, comparative biology and taxonomic classification.</title>
        <authorList>
            <person name="Goeker M."/>
        </authorList>
    </citation>
    <scope>NUCLEOTIDE SEQUENCE [LARGE SCALE GENOMIC DNA]</scope>
    <source>
        <strain evidence="2 3">DSM 103428</strain>
    </source>
</reference>
<keyword evidence="1" id="KW-0472">Membrane</keyword>
<feature type="transmembrane region" description="Helical" evidence="1">
    <location>
        <begin position="7"/>
        <end position="29"/>
    </location>
</feature>
<dbReference type="AlphaFoldDB" id="A0A4R1L8T4"/>
<dbReference type="EMBL" id="SMGK01000002">
    <property type="protein sequence ID" value="TCK73610.1"/>
    <property type="molecule type" value="Genomic_DNA"/>
</dbReference>
<dbReference type="Proteomes" id="UP000295210">
    <property type="component" value="Unassembled WGS sequence"/>
</dbReference>
<protein>
    <submittedName>
        <fullName evidence="2">Uncharacterized protein</fullName>
    </submittedName>
</protein>
<feature type="transmembrane region" description="Helical" evidence="1">
    <location>
        <begin position="49"/>
        <end position="73"/>
    </location>
</feature>
<feature type="transmembrane region" description="Helical" evidence="1">
    <location>
        <begin position="85"/>
        <end position="105"/>
    </location>
</feature>
<comment type="caution">
    <text evidence="2">The sequence shown here is derived from an EMBL/GenBank/DDBJ whole genome shotgun (WGS) entry which is preliminary data.</text>
</comment>
<evidence type="ECO:0000313" key="2">
    <source>
        <dbReference type="EMBL" id="TCK73610.1"/>
    </source>
</evidence>
<name>A0A4R1L8T4_9BACT</name>
<dbReference type="OrthoDB" id="121369at2"/>
<proteinExistence type="predicted"/>
<evidence type="ECO:0000313" key="3">
    <source>
        <dbReference type="Proteomes" id="UP000295210"/>
    </source>
</evidence>
<sequence length="139" mass="15323">MRRDRRFWIVLYQYAAGLCDAGTGLFLLLAPAWTLGLMGIKVIPHPIVFVSYIGVFVLSVGLTYLWVAVTAAAGAGSAPRWQTQWFITALFRTLVALFIVAEIATGRLESAWAGVALTDGTFAMIQWIGLRRGWLNFGK</sequence>
<gene>
    <name evidence="2" type="ORF">C7378_1223</name>
</gene>
<evidence type="ECO:0000256" key="1">
    <source>
        <dbReference type="SAM" id="Phobius"/>
    </source>
</evidence>
<dbReference type="RefSeq" id="WP_131993389.1">
    <property type="nucleotide sequence ID" value="NZ_SMGK01000002.1"/>
</dbReference>
<organism evidence="2 3">
    <name type="scientific">Acidipila rosea</name>
    <dbReference type="NCBI Taxonomy" id="768535"/>
    <lineage>
        <taxon>Bacteria</taxon>
        <taxon>Pseudomonadati</taxon>
        <taxon>Acidobacteriota</taxon>
        <taxon>Terriglobia</taxon>
        <taxon>Terriglobales</taxon>
        <taxon>Acidobacteriaceae</taxon>
        <taxon>Acidipila</taxon>
    </lineage>
</organism>
<keyword evidence="1" id="KW-1133">Transmembrane helix</keyword>